<gene>
    <name evidence="5" type="ORF">IWA51_05590</name>
</gene>
<dbReference type="InterPro" id="IPR001525">
    <property type="entry name" value="C5_MeTfrase"/>
</dbReference>
<protein>
    <submittedName>
        <fullName evidence="5">DNA cytosine methyltransferase</fullName>
    </submittedName>
</protein>
<dbReference type="SUPFAM" id="SSF53335">
    <property type="entry name" value="S-adenosyl-L-methionine-dependent methyltransferases"/>
    <property type="match status" value="1"/>
</dbReference>
<dbReference type="EMBL" id="CP064936">
    <property type="protein sequence ID" value="QQA02232.1"/>
    <property type="molecule type" value="Genomic_DNA"/>
</dbReference>
<keyword evidence="1 5" id="KW-0489">Methyltransferase</keyword>
<dbReference type="Proteomes" id="UP000595224">
    <property type="component" value="Chromosome"/>
</dbReference>
<dbReference type="KEGG" id="tper:IWA51_05590"/>
<name>A0A7T3V628_9SPIR</name>
<evidence type="ECO:0000256" key="4">
    <source>
        <dbReference type="ARBA" id="ARBA00047422"/>
    </source>
</evidence>
<reference evidence="5 6" key="1">
    <citation type="submission" date="2020-11" db="EMBL/GenBank/DDBJ databases">
        <title>Treponema Peruensis nv. sp., first commensal Treponema isolated from human feces.</title>
        <authorList>
            <person name="Belkhou C."/>
            <person name="Raes J."/>
        </authorList>
    </citation>
    <scope>NUCLEOTIDE SEQUENCE [LARGE SCALE GENOMIC DNA]</scope>
    <source>
        <strain evidence="5 6">RCC2812</strain>
    </source>
</reference>
<dbReference type="InterPro" id="IPR029063">
    <property type="entry name" value="SAM-dependent_MTases_sf"/>
</dbReference>
<dbReference type="GO" id="GO:0003886">
    <property type="term" value="F:DNA (cytosine-5-)-methyltransferase activity"/>
    <property type="evidence" value="ECO:0007669"/>
    <property type="project" value="UniProtKB-EC"/>
</dbReference>
<dbReference type="AlphaFoldDB" id="A0A7T3V628"/>
<dbReference type="GO" id="GO:0032259">
    <property type="term" value="P:methylation"/>
    <property type="evidence" value="ECO:0007669"/>
    <property type="project" value="UniProtKB-KW"/>
</dbReference>
<keyword evidence="3" id="KW-0680">Restriction system</keyword>
<dbReference type="Gene3D" id="3.40.50.150">
    <property type="entry name" value="Vaccinia Virus protein VP39"/>
    <property type="match status" value="1"/>
</dbReference>
<dbReference type="GO" id="GO:0009307">
    <property type="term" value="P:DNA restriction-modification system"/>
    <property type="evidence" value="ECO:0007669"/>
    <property type="project" value="UniProtKB-KW"/>
</dbReference>
<accession>A0A7T3V628</accession>
<evidence type="ECO:0000313" key="5">
    <source>
        <dbReference type="EMBL" id="QQA02232.1"/>
    </source>
</evidence>
<comment type="catalytic activity">
    <reaction evidence="4">
        <text>a 2'-deoxycytidine in DNA + S-adenosyl-L-methionine = a 5-methyl-2'-deoxycytidine in DNA + S-adenosyl-L-homocysteine + H(+)</text>
        <dbReference type="Rhea" id="RHEA:13681"/>
        <dbReference type="Rhea" id="RHEA-COMP:11369"/>
        <dbReference type="Rhea" id="RHEA-COMP:11370"/>
        <dbReference type="ChEBI" id="CHEBI:15378"/>
        <dbReference type="ChEBI" id="CHEBI:57856"/>
        <dbReference type="ChEBI" id="CHEBI:59789"/>
        <dbReference type="ChEBI" id="CHEBI:85452"/>
        <dbReference type="ChEBI" id="CHEBI:85454"/>
        <dbReference type="EC" id="2.1.1.37"/>
    </reaction>
</comment>
<evidence type="ECO:0000256" key="3">
    <source>
        <dbReference type="ARBA" id="ARBA00022747"/>
    </source>
</evidence>
<evidence type="ECO:0000256" key="2">
    <source>
        <dbReference type="ARBA" id="ARBA00022679"/>
    </source>
</evidence>
<evidence type="ECO:0000256" key="1">
    <source>
        <dbReference type="ARBA" id="ARBA00022603"/>
    </source>
</evidence>
<sequence>MSILCSGIGAGRLGLEQSGLKCVGFSDTSRLAETTYRLLHNTEGEKNYGNLRKIKIVNLLKEQDYNVFYKVLIFIPQWISIFLRFFERFFPMKNLPHGGFRFL</sequence>
<proteinExistence type="predicted"/>
<keyword evidence="2 5" id="KW-0808">Transferase</keyword>
<organism evidence="5 6">
    <name type="scientific">Treponema peruense</name>
    <dbReference type="NCBI Taxonomy" id="2787628"/>
    <lineage>
        <taxon>Bacteria</taxon>
        <taxon>Pseudomonadati</taxon>
        <taxon>Spirochaetota</taxon>
        <taxon>Spirochaetia</taxon>
        <taxon>Spirochaetales</taxon>
        <taxon>Treponemataceae</taxon>
        <taxon>Treponema</taxon>
    </lineage>
</organism>
<keyword evidence="6" id="KW-1185">Reference proteome</keyword>
<evidence type="ECO:0000313" key="6">
    <source>
        <dbReference type="Proteomes" id="UP000595224"/>
    </source>
</evidence>
<dbReference type="Pfam" id="PF00145">
    <property type="entry name" value="DNA_methylase"/>
    <property type="match status" value="1"/>
</dbReference>